<keyword evidence="1" id="KW-0378">Hydrolase</keyword>
<dbReference type="GO" id="GO:0016787">
    <property type="term" value="F:hydrolase activity"/>
    <property type="evidence" value="ECO:0007669"/>
    <property type="project" value="UniProtKB-KW"/>
</dbReference>
<gene>
    <name evidence="1" type="ORF">MEDL_62402</name>
</gene>
<dbReference type="GO" id="GO:0005737">
    <property type="term" value="C:cytoplasm"/>
    <property type="evidence" value="ECO:0007669"/>
    <property type="project" value="TreeGrafter"/>
</dbReference>
<dbReference type="GO" id="GO:0003724">
    <property type="term" value="F:RNA helicase activity"/>
    <property type="evidence" value="ECO:0007669"/>
    <property type="project" value="UniProtKB-EC"/>
</dbReference>
<dbReference type="InterPro" id="IPR027417">
    <property type="entry name" value="P-loop_NTPase"/>
</dbReference>
<dbReference type="EC" id="3.6.4.13" evidence="1"/>
<sequence>MFSVNLQLLIDDQPKNAALVKQVKDELLEQLIKHKDVKKCRVEWRLQTPDTWNLNEIKETLEKFSGVLRPWFEIEFVHVGSLVIKTLVPKEVLDNRDQMKKSIQAFLEKMVELCHINTELSTVIKVDLVVSDESDTTELSQELSAYDSVVSERKEECTNLRNYQIELAEIALRGENTIIYAESGAGKTYVSFHVIEKHLLNYPRASEVQIAMFK</sequence>
<dbReference type="SUPFAM" id="SSF52540">
    <property type="entry name" value="P-loop containing nucleoside triphosphate hydrolases"/>
    <property type="match status" value="1"/>
</dbReference>
<dbReference type="Gene3D" id="3.40.50.300">
    <property type="entry name" value="P-loop containing nucleotide triphosphate hydrolases"/>
    <property type="match status" value="1"/>
</dbReference>
<dbReference type="OrthoDB" id="6513042at2759"/>
<organism evidence="1 2">
    <name type="scientific">Mytilus edulis</name>
    <name type="common">Blue mussel</name>
    <dbReference type="NCBI Taxonomy" id="6550"/>
    <lineage>
        <taxon>Eukaryota</taxon>
        <taxon>Metazoa</taxon>
        <taxon>Spiralia</taxon>
        <taxon>Lophotrochozoa</taxon>
        <taxon>Mollusca</taxon>
        <taxon>Bivalvia</taxon>
        <taxon>Autobranchia</taxon>
        <taxon>Pteriomorphia</taxon>
        <taxon>Mytilida</taxon>
        <taxon>Mytiloidea</taxon>
        <taxon>Mytilidae</taxon>
        <taxon>Mytilinae</taxon>
        <taxon>Mytilus</taxon>
    </lineage>
</organism>
<dbReference type="AlphaFoldDB" id="A0A8S3VAR4"/>
<dbReference type="PANTHER" id="PTHR14074">
    <property type="entry name" value="HELICASE WITH DEATH DOMAIN-RELATED"/>
    <property type="match status" value="1"/>
</dbReference>
<comment type="caution">
    <text evidence="1">The sequence shown here is derived from an EMBL/GenBank/DDBJ whole genome shotgun (WGS) entry which is preliminary data.</text>
</comment>
<dbReference type="PANTHER" id="PTHR14074:SF16">
    <property type="entry name" value="ANTIVIRAL INNATE IMMUNE RESPONSE RECEPTOR RIG-I"/>
    <property type="match status" value="1"/>
</dbReference>
<dbReference type="InterPro" id="IPR051363">
    <property type="entry name" value="RLR_Helicase"/>
</dbReference>
<keyword evidence="2" id="KW-1185">Reference proteome</keyword>
<protein>
    <submittedName>
        <fullName evidence="1">DDX58</fullName>
        <ecNumber evidence="1">3.6.4.13</ecNumber>
    </submittedName>
</protein>
<proteinExistence type="predicted"/>
<dbReference type="Proteomes" id="UP000683360">
    <property type="component" value="Unassembled WGS sequence"/>
</dbReference>
<evidence type="ECO:0000313" key="2">
    <source>
        <dbReference type="Proteomes" id="UP000683360"/>
    </source>
</evidence>
<name>A0A8S3VAR4_MYTED</name>
<dbReference type="EMBL" id="CAJPWZ010003060">
    <property type="protein sequence ID" value="CAG2250688.1"/>
    <property type="molecule type" value="Genomic_DNA"/>
</dbReference>
<evidence type="ECO:0000313" key="1">
    <source>
        <dbReference type="EMBL" id="CAG2250688.1"/>
    </source>
</evidence>
<accession>A0A8S3VAR4</accession>
<reference evidence="1" key="1">
    <citation type="submission" date="2021-03" db="EMBL/GenBank/DDBJ databases">
        <authorList>
            <person name="Bekaert M."/>
        </authorList>
    </citation>
    <scope>NUCLEOTIDE SEQUENCE</scope>
</reference>